<sequence length="124" mass="14288">MGAPKILRIFTTVNALAIRAEKVQGKLNQELTTSRNALTQAIEELEQLHRVADLVFEVINRMRAVTDYLLKEHGGIQESSRGSESFELMLYSVVEKIESQEPKRRRRNGGCRLEKQCFETRRNL</sequence>
<comment type="caution">
    <text evidence="1">The sequence shown here is derived from an EMBL/GenBank/DDBJ whole genome shotgun (WGS) entry which is preliminary data.</text>
</comment>
<organism evidence="1 2">
    <name type="scientific">Penicillium desertorum</name>
    <dbReference type="NCBI Taxonomy" id="1303715"/>
    <lineage>
        <taxon>Eukaryota</taxon>
        <taxon>Fungi</taxon>
        <taxon>Dikarya</taxon>
        <taxon>Ascomycota</taxon>
        <taxon>Pezizomycotina</taxon>
        <taxon>Eurotiomycetes</taxon>
        <taxon>Eurotiomycetidae</taxon>
        <taxon>Eurotiales</taxon>
        <taxon>Aspergillaceae</taxon>
        <taxon>Penicillium</taxon>
    </lineage>
</organism>
<evidence type="ECO:0000313" key="1">
    <source>
        <dbReference type="EMBL" id="KAJ5487627.1"/>
    </source>
</evidence>
<dbReference type="AlphaFoldDB" id="A0A9W9XB34"/>
<keyword evidence="2" id="KW-1185">Reference proteome</keyword>
<protein>
    <submittedName>
        <fullName evidence="1">Uncharacterized protein</fullName>
    </submittedName>
</protein>
<reference evidence="1" key="2">
    <citation type="journal article" date="2023" name="IMA Fungus">
        <title>Comparative genomic study of the Penicillium genus elucidates a diverse pangenome and 15 lateral gene transfer events.</title>
        <authorList>
            <person name="Petersen C."/>
            <person name="Sorensen T."/>
            <person name="Nielsen M.R."/>
            <person name="Sondergaard T.E."/>
            <person name="Sorensen J.L."/>
            <person name="Fitzpatrick D.A."/>
            <person name="Frisvad J.C."/>
            <person name="Nielsen K.L."/>
        </authorList>
    </citation>
    <scope>NUCLEOTIDE SEQUENCE</scope>
    <source>
        <strain evidence="1">IBT 17660</strain>
    </source>
</reference>
<proteinExistence type="predicted"/>
<reference evidence="1" key="1">
    <citation type="submission" date="2022-12" db="EMBL/GenBank/DDBJ databases">
        <authorList>
            <person name="Petersen C."/>
        </authorList>
    </citation>
    <scope>NUCLEOTIDE SEQUENCE</scope>
    <source>
        <strain evidence="1">IBT 17660</strain>
    </source>
</reference>
<evidence type="ECO:0000313" key="2">
    <source>
        <dbReference type="Proteomes" id="UP001147760"/>
    </source>
</evidence>
<dbReference type="Proteomes" id="UP001147760">
    <property type="component" value="Unassembled WGS sequence"/>
</dbReference>
<gene>
    <name evidence="1" type="ORF">N7530_001927</name>
</gene>
<accession>A0A9W9XB34</accession>
<dbReference type="EMBL" id="JAPWDO010000001">
    <property type="protein sequence ID" value="KAJ5487627.1"/>
    <property type="molecule type" value="Genomic_DNA"/>
</dbReference>
<name>A0A9W9XB34_9EURO</name>
<dbReference type="OrthoDB" id="4283126at2759"/>